<dbReference type="Proteomes" id="UP001597124">
    <property type="component" value="Unassembled WGS sequence"/>
</dbReference>
<dbReference type="EMBL" id="JBHTIK010000006">
    <property type="protein sequence ID" value="MFD0849033.1"/>
    <property type="molecule type" value="Genomic_DNA"/>
</dbReference>
<dbReference type="Pfam" id="PF12680">
    <property type="entry name" value="SnoaL_2"/>
    <property type="match status" value="1"/>
</dbReference>
<evidence type="ECO:0000313" key="3">
    <source>
        <dbReference type="Proteomes" id="UP001597124"/>
    </source>
</evidence>
<comment type="caution">
    <text evidence="2">The sequence shown here is derived from an EMBL/GenBank/DDBJ whole genome shotgun (WGS) entry which is preliminary data.</text>
</comment>
<feature type="domain" description="SnoaL-like" evidence="1">
    <location>
        <begin position="52"/>
        <end position="145"/>
    </location>
</feature>
<evidence type="ECO:0000259" key="1">
    <source>
        <dbReference type="Pfam" id="PF12680"/>
    </source>
</evidence>
<protein>
    <submittedName>
        <fullName evidence="2">Nuclear transport factor 2 family protein</fullName>
    </submittedName>
</protein>
<dbReference type="InterPro" id="IPR032710">
    <property type="entry name" value="NTF2-like_dom_sf"/>
</dbReference>
<accession>A0ABW3C514</accession>
<evidence type="ECO:0000313" key="2">
    <source>
        <dbReference type="EMBL" id="MFD0849033.1"/>
    </source>
</evidence>
<gene>
    <name evidence="2" type="ORF">ACFQ00_11915</name>
</gene>
<organism evidence="2 3">
    <name type="scientific">Sphingosinicella xenopeptidilytica</name>
    <dbReference type="NCBI Taxonomy" id="364098"/>
    <lineage>
        <taxon>Bacteria</taxon>
        <taxon>Pseudomonadati</taxon>
        <taxon>Pseudomonadota</taxon>
        <taxon>Alphaproteobacteria</taxon>
        <taxon>Sphingomonadales</taxon>
        <taxon>Sphingosinicellaceae</taxon>
        <taxon>Sphingosinicella</taxon>
    </lineage>
</organism>
<sequence>MIQHDVDDLLQRAMATGGRELSADERRNVATACEQMDAAMAGWRDAAEGRRRLEAIQDENLVWFTPSSNPHTEMKQGREEYIKLVTEFQFDHYIPGSKVEIFDVTAEGNRVATEMISDIVMKDGTPYTNRYQQLFEFNSQGKVAVYKLYMDTAIFIRDDNKATKKIADDFLYALSTCGTLGLRHLMKDDATWSFPARGGDIVTLNKAEALDRIERLQSNTTGLGFEEVYRSPIIRGNYVTVRATVSGTDIRDGKPFSATHHFVIKTEKPQEASHAGRVIGGKITEIREYVRGGFLPEV</sequence>
<keyword evidence="3" id="KW-1185">Reference proteome</keyword>
<dbReference type="RefSeq" id="WP_381490939.1">
    <property type="nucleotide sequence ID" value="NZ_JBHTIK010000006.1"/>
</dbReference>
<dbReference type="InterPro" id="IPR037401">
    <property type="entry name" value="SnoaL-like"/>
</dbReference>
<proteinExistence type="predicted"/>
<dbReference type="Gene3D" id="3.10.450.50">
    <property type="match status" value="2"/>
</dbReference>
<reference evidence="3" key="1">
    <citation type="journal article" date="2019" name="Int. J. Syst. Evol. Microbiol.">
        <title>The Global Catalogue of Microorganisms (GCM) 10K type strain sequencing project: providing services to taxonomists for standard genome sequencing and annotation.</title>
        <authorList>
            <consortium name="The Broad Institute Genomics Platform"/>
            <consortium name="The Broad Institute Genome Sequencing Center for Infectious Disease"/>
            <person name="Wu L."/>
            <person name="Ma J."/>
        </authorList>
    </citation>
    <scope>NUCLEOTIDE SEQUENCE [LARGE SCALE GENOMIC DNA]</scope>
    <source>
        <strain evidence="3">CCUG 52537</strain>
    </source>
</reference>
<dbReference type="SUPFAM" id="SSF54427">
    <property type="entry name" value="NTF2-like"/>
    <property type="match status" value="2"/>
</dbReference>
<name>A0ABW3C514_SPHXN</name>